<evidence type="ECO:0000256" key="4">
    <source>
        <dbReference type="SAM" id="MobiDB-lite"/>
    </source>
</evidence>
<feature type="domain" description="WW" evidence="5">
    <location>
        <begin position="193"/>
        <end position="221"/>
    </location>
</feature>
<dbReference type="PROSITE" id="PS50020">
    <property type="entry name" value="WW_DOMAIN_2"/>
    <property type="match status" value="1"/>
</dbReference>
<dbReference type="GO" id="GO:0005634">
    <property type="term" value="C:nucleus"/>
    <property type="evidence" value="ECO:0007669"/>
    <property type="project" value="TreeGrafter"/>
</dbReference>
<dbReference type="GO" id="GO:0008270">
    <property type="term" value="F:zinc ion binding"/>
    <property type="evidence" value="ECO:0007669"/>
    <property type="project" value="UniProtKB-KW"/>
</dbReference>
<dbReference type="InterPro" id="IPR008893">
    <property type="entry name" value="WGR_domain"/>
</dbReference>
<gene>
    <name evidence="6" type="ORF">LGLO00237_LOCUS19713</name>
</gene>
<name>A0A7S3Z0P0_9EUKA</name>
<evidence type="ECO:0000256" key="2">
    <source>
        <dbReference type="ARBA" id="ARBA00022771"/>
    </source>
</evidence>
<reference evidence="6" key="1">
    <citation type="submission" date="2021-01" db="EMBL/GenBank/DDBJ databases">
        <authorList>
            <person name="Corre E."/>
            <person name="Pelletier E."/>
            <person name="Niang G."/>
            <person name="Scheremetjew M."/>
            <person name="Finn R."/>
            <person name="Kale V."/>
            <person name="Holt S."/>
            <person name="Cochrane G."/>
            <person name="Meng A."/>
            <person name="Brown T."/>
            <person name="Cohen L."/>
        </authorList>
    </citation>
    <scope>NUCLEOTIDE SEQUENCE</scope>
    <source>
        <strain evidence="6">CCCM811</strain>
    </source>
</reference>
<dbReference type="Gene3D" id="2.20.140.10">
    <property type="entry name" value="WGR domain"/>
    <property type="match status" value="1"/>
</dbReference>
<dbReference type="SUPFAM" id="SSF90209">
    <property type="entry name" value="Ran binding protein zinc finger-like"/>
    <property type="match status" value="1"/>
</dbReference>
<dbReference type="SMART" id="SM00456">
    <property type="entry name" value="WW"/>
    <property type="match status" value="1"/>
</dbReference>
<feature type="region of interest" description="Disordered" evidence="4">
    <location>
        <begin position="65"/>
        <end position="93"/>
    </location>
</feature>
<dbReference type="SMART" id="SM00547">
    <property type="entry name" value="ZnF_RBZ"/>
    <property type="match status" value="2"/>
</dbReference>
<dbReference type="GO" id="GO:0008237">
    <property type="term" value="F:metallopeptidase activity"/>
    <property type="evidence" value="ECO:0007669"/>
    <property type="project" value="TreeGrafter"/>
</dbReference>
<feature type="compositionally biased region" description="Basic and acidic residues" evidence="4">
    <location>
        <begin position="225"/>
        <end position="236"/>
    </location>
</feature>
<evidence type="ECO:0000256" key="1">
    <source>
        <dbReference type="ARBA" id="ARBA00022723"/>
    </source>
</evidence>
<keyword evidence="2" id="KW-0863">Zinc-finger</keyword>
<feature type="region of interest" description="Disordered" evidence="4">
    <location>
        <begin position="280"/>
        <end position="319"/>
    </location>
</feature>
<dbReference type="Gene3D" id="2.20.70.10">
    <property type="match status" value="1"/>
</dbReference>
<dbReference type="Pfam" id="PF05406">
    <property type="entry name" value="WGR"/>
    <property type="match status" value="1"/>
</dbReference>
<feature type="compositionally biased region" description="Polar residues" evidence="4">
    <location>
        <begin position="238"/>
        <end position="247"/>
    </location>
</feature>
<evidence type="ECO:0000256" key="3">
    <source>
        <dbReference type="ARBA" id="ARBA00022833"/>
    </source>
</evidence>
<evidence type="ECO:0000313" key="6">
    <source>
        <dbReference type="EMBL" id="CAE0668090.1"/>
    </source>
</evidence>
<dbReference type="SUPFAM" id="SSF51045">
    <property type="entry name" value="WW domain"/>
    <property type="match status" value="1"/>
</dbReference>
<dbReference type="InterPro" id="IPR036020">
    <property type="entry name" value="WW_dom_sf"/>
</dbReference>
<dbReference type="PROSITE" id="PS01159">
    <property type="entry name" value="WW_DOMAIN_1"/>
    <property type="match status" value="1"/>
</dbReference>
<dbReference type="AlphaFoldDB" id="A0A7S3Z0P0"/>
<organism evidence="6">
    <name type="scientific">Lotharella globosa</name>
    <dbReference type="NCBI Taxonomy" id="91324"/>
    <lineage>
        <taxon>Eukaryota</taxon>
        <taxon>Sar</taxon>
        <taxon>Rhizaria</taxon>
        <taxon>Cercozoa</taxon>
        <taxon>Chlorarachniophyceae</taxon>
        <taxon>Lotharella</taxon>
    </lineage>
</organism>
<dbReference type="Pfam" id="PF00397">
    <property type="entry name" value="WW"/>
    <property type="match status" value="1"/>
</dbReference>
<feature type="region of interest" description="Disordered" evidence="4">
    <location>
        <begin position="225"/>
        <end position="247"/>
    </location>
</feature>
<dbReference type="InterPro" id="IPR001876">
    <property type="entry name" value="Znf_RanBP2"/>
</dbReference>
<dbReference type="PANTHER" id="PTHR46622:SF1">
    <property type="entry name" value="DNA-DEPENDENT METALLOPROTEASE WSS1"/>
    <property type="match status" value="1"/>
</dbReference>
<dbReference type="InterPro" id="IPR036443">
    <property type="entry name" value="Znf_RanBP2_sf"/>
</dbReference>
<dbReference type="InterPro" id="IPR001202">
    <property type="entry name" value="WW_dom"/>
</dbReference>
<accession>A0A7S3Z0P0</accession>
<keyword evidence="3" id="KW-0862">Zinc</keyword>
<dbReference type="PROSITE" id="PS01358">
    <property type="entry name" value="ZF_RANBP2_1"/>
    <property type="match status" value="1"/>
</dbReference>
<dbReference type="InterPro" id="IPR053000">
    <property type="entry name" value="WSS1-like_metalloprotease"/>
</dbReference>
<proteinExistence type="predicted"/>
<protein>
    <recommendedName>
        <fullName evidence="5">WW domain-containing protein</fullName>
    </recommendedName>
</protein>
<dbReference type="GO" id="GO:0006281">
    <property type="term" value="P:DNA repair"/>
    <property type="evidence" value="ECO:0007669"/>
    <property type="project" value="TreeGrafter"/>
</dbReference>
<dbReference type="PANTHER" id="PTHR46622">
    <property type="entry name" value="DNA-DEPENDENT METALLOPROTEASE WSS1"/>
    <property type="match status" value="1"/>
</dbReference>
<dbReference type="CDD" id="cd00201">
    <property type="entry name" value="WW"/>
    <property type="match status" value="1"/>
</dbReference>
<feature type="compositionally biased region" description="Basic and acidic residues" evidence="4">
    <location>
        <begin position="82"/>
        <end position="93"/>
    </location>
</feature>
<dbReference type="EMBL" id="HBIV01027546">
    <property type="protein sequence ID" value="CAE0668090.1"/>
    <property type="molecule type" value="Transcribed_RNA"/>
</dbReference>
<evidence type="ECO:0000259" key="5">
    <source>
        <dbReference type="PROSITE" id="PS50020"/>
    </source>
</evidence>
<sequence>MASKTCVKVCLPSGEIRRVLLADRSDLEGLRKRIAAFLKAELFALAVNLDGKKIYINAKSSNAQPEIVEEKDGEEKEETGEESDRNEKEMKEEPCPAVSLAFAFPKTKLQKFWKIFVDGQTTRTVFGYKGNKSSENTNTRDHGSEAAARTFVEKIVRQKRRKGYVDDVPGVDTGFAEQKHGEGLPPEREWSTWVMYIDEEIGTPYYYNAKTGETTWDEPPAYVKEKSAAEWEDRPTSPKASSPLNQPLSLTLGEAISFAGRFNKKTLKIYVEIAPPPHLLMVNKPTSRSPSPPKSSLRSSPKKKPQPPRDVTASAPQPLVVNPFEDYSNPFGNPFDQLPRNQNPFTLENPLPSEKTNKDFHLDEFNPFFRDTESRAAETKNPFKITPLTQTTAEYYTWSCGVCTLENNTVNFCSACGSRRPQPLFGGKNENGSLSLPKWACYKCTFLNDMFTPNCASCGLSKQTQDEEQEKYFRLLTNSAAPDASEFGRFTNKRK</sequence>
<feature type="compositionally biased region" description="Low complexity" evidence="4">
    <location>
        <begin position="284"/>
        <end position="299"/>
    </location>
</feature>
<keyword evidence="1" id="KW-0479">Metal-binding</keyword>